<dbReference type="AlphaFoldDB" id="A0A8H6ZNE2"/>
<dbReference type="Proteomes" id="UP000623687">
    <property type="component" value="Unassembled WGS sequence"/>
</dbReference>
<protein>
    <submittedName>
        <fullName evidence="1">Uncharacterized protein</fullName>
    </submittedName>
</protein>
<sequence length="236" mass="25882">MFELSGHIDVWVEIDTHVIYGLEKATFDFPKTVEIKPLRKDGSYTLKVSSGSDKLPSLKVGIIPKLIFGIQVFGLKPNVYLTFEAYIEGSIKPKKPIEIKSGEKFDIKKQEVCGEVSSKPTLGQKSPYGIWKPKHSKTLWEHKFDFWKSASCPAAKRELGALDGPLLGNANVSMLSCRALSTTQILSKIPDITKGWTCETSASSPVLAAVAEAIQIIAKSLVAPAPYACYNLTCFS</sequence>
<dbReference type="EMBL" id="JACETU010000008">
    <property type="protein sequence ID" value="KAF7422959.1"/>
    <property type="molecule type" value="Genomic_DNA"/>
</dbReference>
<evidence type="ECO:0000313" key="2">
    <source>
        <dbReference type="Proteomes" id="UP000623687"/>
    </source>
</evidence>
<dbReference type="GeneID" id="59380941"/>
<organism evidence="1 2">
    <name type="scientific">Pleurotus ostreatus</name>
    <name type="common">Oyster mushroom</name>
    <name type="synonym">White-rot fungus</name>
    <dbReference type="NCBI Taxonomy" id="5322"/>
    <lineage>
        <taxon>Eukaryota</taxon>
        <taxon>Fungi</taxon>
        <taxon>Dikarya</taxon>
        <taxon>Basidiomycota</taxon>
        <taxon>Agaricomycotina</taxon>
        <taxon>Agaricomycetes</taxon>
        <taxon>Agaricomycetidae</taxon>
        <taxon>Agaricales</taxon>
        <taxon>Pleurotineae</taxon>
        <taxon>Pleurotaceae</taxon>
        <taxon>Pleurotus</taxon>
    </lineage>
</organism>
<keyword evidence="2" id="KW-1185">Reference proteome</keyword>
<proteinExistence type="predicted"/>
<evidence type="ECO:0000313" key="1">
    <source>
        <dbReference type="EMBL" id="KAF7422959.1"/>
    </source>
</evidence>
<accession>A0A8H6ZNE2</accession>
<gene>
    <name evidence="1" type="ORF">PC9H_011123</name>
</gene>
<dbReference type="RefSeq" id="XP_036627991.1">
    <property type="nucleotide sequence ID" value="XM_036780608.1"/>
</dbReference>
<name>A0A8H6ZNE2_PLEOS</name>
<dbReference type="VEuPathDB" id="FungiDB:PC9H_011123"/>
<comment type="caution">
    <text evidence="1">The sequence shown here is derived from an EMBL/GenBank/DDBJ whole genome shotgun (WGS) entry which is preliminary data.</text>
</comment>
<reference evidence="1" key="1">
    <citation type="submission" date="2019-07" db="EMBL/GenBank/DDBJ databases">
        <authorList>
            <person name="Palmer J.M."/>
        </authorList>
    </citation>
    <scope>NUCLEOTIDE SEQUENCE</scope>
    <source>
        <strain evidence="1">PC9</strain>
    </source>
</reference>